<feature type="region of interest" description="Disordered" evidence="2">
    <location>
        <begin position="300"/>
        <end position="324"/>
    </location>
</feature>
<evidence type="ECO:0000259" key="4">
    <source>
        <dbReference type="Pfam" id="PF01551"/>
    </source>
</evidence>
<dbReference type="Gene3D" id="6.10.250.3150">
    <property type="match status" value="1"/>
</dbReference>
<dbReference type="AlphaFoldDB" id="A0AAE2YPT8"/>
<comment type="caution">
    <text evidence="5">The sequence shown here is derived from an EMBL/GenBank/DDBJ whole genome shotgun (WGS) entry which is preliminary data.</text>
</comment>
<feature type="domain" description="M23ase beta-sheet core" evidence="4">
    <location>
        <begin position="376"/>
        <end position="469"/>
    </location>
</feature>
<feature type="signal peptide" evidence="3">
    <location>
        <begin position="1"/>
        <end position="22"/>
    </location>
</feature>
<dbReference type="PANTHER" id="PTHR21666:SF270">
    <property type="entry name" value="MUREIN HYDROLASE ACTIVATOR ENVC"/>
    <property type="match status" value="1"/>
</dbReference>
<protein>
    <submittedName>
        <fullName evidence="5">Peptidoglycan DD-metalloendopeptidase family protein</fullName>
    </submittedName>
</protein>
<dbReference type="Proteomes" id="UP001197378">
    <property type="component" value="Unassembled WGS sequence"/>
</dbReference>
<reference evidence="5" key="1">
    <citation type="journal article" date="2021" name="ISME J.">
        <title>Genomic evolution of the class Acidithiobacillia: deep-branching Proteobacteria living in extreme acidic conditions.</title>
        <authorList>
            <person name="Moya-Beltran A."/>
            <person name="Beard S."/>
            <person name="Rojas-Villalobos C."/>
            <person name="Issotta F."/>
            <person name="Gallardo Y."/>
            <person name="Ulloa R."/>
            <person name="Giaveno A."/>
            <person name="Degli Esposti M."/>
            <person name="Johnson D.B."/>
            <person name="Quatrini R."/>
        </authorList>
    </citation>
    <scope>NUCLEOTIDE SEQUENCE</scope>
    <source>
        <strain evidence="5">VAN18-1</strain>
    </source>
</reference>
<dbReference type="PANTHER" id="PTHR21666">
    <property type="entry name" value="PEPTIDASE-RELATED"/>
    <property type="match status" value="1"/>
</dbReference>
<dbReference type="EMBL" id="JAAXYO010000090">
    <property type="protein sequence ID" value="MBU2787989.1"/>
    <property type="molecule type" value="Genomic_DNA"/>
</dbReference>
<keyword evidence="3" id="KW-0732">Signal</keyword>
<feature type="chain" id="PRO_5042298057" evidence="3">
    <location>
        <begin position="23"/>
        <end position="474"/>
    </location>
</feature>
<feature type="compositionally biased region" description="Basic and acidic residues" evidence="2">
    <location>
        <begin position="305"/>
        <end position="317"/>
    </location>
</feature>
<dbReference type="InterPro" id="IPR016047">
    <property type="entry name" value="M23ase_b-sheet_dom"/>
</dbReference>
<dbReference type="SUPFAM" id="SSF51261">
    <property type="entry name" value="Duplicated hybrid motif"/>
    <property type="match status" value="1"/>
</dbReference>
<evidence type="ECO:0000313" key="6">
    <source>
        <dbReference type="Proteomes" id="UP001197378"/>
    </source>
</evidence>
<feature type="coiled-coil region" evidence="1">
    <location>
        <begin position="36"/>
        <end position="119"/>
    </location>
</feature>
<accession>A0AAE2YPT8</accession>
<keyword evidence="1" id="KW-0175">Coiled coil</keyword>
<name>A0AAE2YPT8_9PROT</name>
<proteinExistence type="predicted"/>
<dbReference type="Pfam" id="PF01551">
    <property type="entry name" value="Peptidase_M23"/>
    <property type="match status" value="1"/>
</dbReference>
<organism evidence="5 6">
    <name type="scientific">Igneacidithiobacillus copahuensis</name>
    <dbReference type="NCBI Taxonomy" id="2724909"/>
    <lineage>
        <taxon>Bacteria</taxon>
        <taxon>Pseudomonadati</taxon>
        <taxon>Pseudomonadota</taxon>
        <taxon>Acidithiobacillia</taxon>
        <taxon>Acidithiobacillales</taxon>
        <taxon>Acidithiobacillaceae</taxon>
        <taxon>Igneacidithiobacillus</taxon>
    </lineage>
</organism>
<dbReference type="Gene3D" id="2.70.70.10">
    <property type="entry name" value="Glucose Permease (Domain IIA)"/>
    <property type="match status" value="1"/>
</dbReference>
<evidence type="ECO:0000256" key="1">
    <source>
        <dbReference type="SAM" id="Coils"/>
    </source>
</evidence>
<gene>
    <name evidence="5" type="ORF">HFQ13_07195</name>
</gene>
<evidence type="ECO:0000313" key="5">
    <source>
        <dbReference type="EMBL" id="MBU2787989.1"/>
    </source>
</evidence>
<dbReference type="InterPro" id="IPR011055">
    <property type="entry name" value="Dup_hybrid_motif"/>
</dbReference>
<evidence type="ECO:0000256" key="2">
    <source>
        <dbReference type="SAM" id="MobiDB-lite"/>
    </source>
</evidence>
<evidence type="ECO:0000256" key="3">
    <source>
        <dbReference type="SAM" id="SignalP"/>
    </source>
</evidence>
<sequence length="474" mass="51209">MTPTAVLLGSALFWVGIGAAQASNLPQKIHENKARLESIHQNVSALQARLADKQKTQAELRSEIAQLDQRIQSTQHQLQGIQQQRQQTQQEISKLQGQIDKLQQELQTQKKILAEQLRAAYMLGGETPLAVWLQTEKPAEIGRLSVYYQALAKARLELIAKTQTTGKEIIKTQERKKQQESHLAQLAGQTQHQETTLEAQRNQHATLEEQLVKRIAADQAKIANLQANANILNGLVQRLSVQYAQQLAAERAAAEAAARKRAAERLAAERRAAEQAAARAAAERRAAARAAAQERARIAAQAAAEQKRAEQLQKELHQPPPPTPVQAPPIATVPPATPSIAPPTNSAVGHGSFPPPVSAPVRHLFGTPRVQGGPNWQGITFAAPASTPVHAIAPGMVLYAGPLRGYGEIVIVQQANLVLAIYGHLAKPAVQVGQKLQTSSLVGTVGSGGEMGDDGLYLEIRSQGHPVNPLNFIR</sequence>
<dbReference type="GO" id="GO:0004222">
    <property type="term" value="F:metalloendopeptidase activity"/>
    <property type="evidence" value="ECO:0007669"/>
    <property type="project" value="TreeGrafter"/>
</dbReference>
<dbReference type="CDD" id="cd12797">
    <property type="entry name" value="M23_peptidase"/>
    <property type="match status" value="1"/>
</dbReference>
<dbReference type="InterPro" id="IPR050570">
    <property type="entry name" value="Cell_wall_metabolism_enzyme"/>
</dbReference>
<keyword evidence="6" id="KW-1185">Reference proteome</keyword>